<gene>
    <name evidence="2" type="ORF">MENT_LOCUS45955</name>
</gene>
<feature type="compositionally biased region" description="Basic and acidic residues" evidence="1">
    <location>
        <begin position="52"/>
        <end position="63"/>
    </location>
</feature>
<comment type="caution">
    <text evidence="2">The sequence shown here is derived from an EMBL/GenBank/DDBJ whole genome shotgun (WGS) entry which is preliminary data.</text>
</comment>
<feature type="region of interest" description="Disordered" evidence="1">
    <location>
        <begin position="1"/>
        <end position="24"/>
    </location>
</feature>
<organism evidence="2 3">
    <name type="scientific">Meloidogyne enterolobii</name>
    <name type="common">Root-knot nematode worm</name>
    <name type="synonym">Meloidogyne mayaguensis</name>
    <dbReference type="NCBI Taxonomy" id="390850"/>
    <lineage>
        <taxon>Eukaryota</taxon>
        <taxon>Metazoa</taxon>
        <taxon>Ecdysozoa</taxon>
        <taxon>Nematoda</taxon>
        <taxon>Chromadorea</taxon>
        <taxon>Rhabditida</taxon>
        <taxon>Tylenchina</taxon>
        <taxon>Tylenchomorpha</taxon>
        <taxon>Tylenchoidea</taxon>
        <taxon>Meloidogynidae</taxon>
        <taxon>Meloidogyninae</taxon>
        <taxon>Meloidogyne</taxon>
    </lineage>
</organism>
<accession>A0A6V7X139</accession>
<feature type="region of interest" description="Disordered" evidence="1">
    <location>
        <begin position="38"/>
        <end position="63"/>
    </location>
</feature>
<dbReference type="Proteomes" id="UP000580250">
    <property type="component" value="Unassembled WGS sequence"/>
</dbReference>
<name>A0A6V7X139_MELEN</name>
<feature type="compositionally biased region" description="Basic and acidic residues" evidence="1">
    <location>
        <begin position="212"/>
        <end position="224"/>
    </location>
</feature>
<protein>
    <submittedName>
        <fullName evidence="2">Uncharacterized protein</fullName>
    </submittedName>
</protein>
<sequence>MRSENEKNVDDLFKSAKNGEEDNKEVFEEKKSLFSFVKAKEERNEEEEENNGEEKDWVINKGFGRREEEEEERRKEIREDGSQSNLFNNFYENNNWNNNNDGQFKFWQWKENYMPKMGGGRWWEMWGREENDGEESNNKVFNWNGLMENKWKIDNDWWKDENYVNKDFFIPINGLPRINGQYWKGFNEIEDKNEMKKINKEETIEEVEEKVQVDEEENKKEENNNGRFSWGGIFNRNENNGEKKGNCWWKKILNGIGNVAKMFVKGDSNEKSENLDKLDKFGKIN</sequence>
<evidence type="ECO:0000256" key="1">
    <source>
        <dbReference type="SAM" id="MobiDB-lite"/>
    </source>
</evidence>
<evidence type="ECO:0000313" key="2">
    <source>
        <dbReference type="EMBL" id="CAD2193030.1"/>
    </source>
</evidence>
<proteinExistence type="predicted"/>
<dbReference type="EMBL" id="CAJEWN010000997">
    <property type="protein sequence ID" value="CAD2193030.1"/>
    <property type="molecule type" value="Genomic_DNA"/>
</dbReference>
<dbReference type="AlphaFoldDB" id="A0A6V7X139"/>
<evidence type="ECO:0000313" key="3">
    <source>
        <dbReference type="Proteomes" id="UP000580250"/>
    </source>
</evidence>
<feature type="region of interest" description="Disordered" evidence="1">
    <location>
        <begin position="212"/>
        <end position="233"/>
    </location>
</feature>
<reference evidence="2 3" key="1">
    <citation type="submission" date="2020-08" db="EMBL/GenBank/DDBJ databases">
        <authorList>
            <person name="Koutsovoulos G."/>
            <person name="Danchin GJ E."/>
        </authorList>
    </citation>
    <scope>NUCLEOTIDE SEQUENCE [LARGE SCALE GENOMIC DNA]</scope>
</reference>